<dbReference type="CDD" id="cd10935">
    <property type="entry name" value="CE4_WalW"/>
    <property type="match status" value="1"/>
</dbReference>
<sequence>MVQPAGNFFAYPVASDRIALEADERPRFWVTIDTEEDFDWAAPFARTGYGLASVPALAECQAYFERAAVRPIYLVDWPIVADDRAVDILGTAQDGGRCEIGAQLHPWVNPPYDEDVNERNSYTGNLPTNLQRAKMTALRDAIEGRFGIVPTVYRAGRYGLGPDSAAMLAELGFRCDTSVRSGFDYRAGHGPDYRAAPLHPWWVHTGQGAMLEIPVTTVFGGFFGNAGRSIYHRVARNGTHAGAALARLGLVERIALTPEGIPAERACRAIDIAVEARLPVLNFSFHSPSLQPGNTPYVRSIADLELFYRWWDVVLDHLARRGVEATTAAEILAMAERKAVTTSTS</sequence>
<gene>
    <name evidence="1" type="ORF">SKP52_08600</name>
</gene>
<organism evidence="1 2">
    <name type="scientific">Sphingopyxis fribergensis</name>
    <dbReference type="NCBI Taxonomy" id="1515612"/>
    <lineage>
        <taxon>Bacteria</taxon>
        <taxon>Pseudomonadati</taxon>
        <taxon>Pseudomonadota</taxon>
        <taxon>Alphaproteobacteria</taxon>
        <taxon>Sphingomonadales</taxon>
        <taxon>Sphingomonadaceae</taxon>
        <taxon>Sphingopyxis</taxon>
    </lineage>
</organism>
<dbReference type="Proteomes" id="UP000030907">
    <property type="component" value="Chromosome"/>
</dbReference>
<dbReference type="EMBL" id="CP009122">
    <property type="protein sequence ID" value="AJA08635.1"/>
    <property type="molecule type" value="Genomic_DNA"/>
</dbReference>
<evidence type="ECO:0000313" key="1">
    <source>
        <dbReference type="EMBL" id="AJA08635.1"/>
    </source>
</evidence>
<evidence type="ECO:0000313" key="2">
    <source>
        <dbReference type="Proteomes" id="UP000030907"/>
    </source>
</evidence>
<dbReference type="GO" id="GO:0005975">
    <property type="term" value="P:carbohydrate metabolic process"/>
    <property type="evidence" value="ECO:0007669"/>
    <property type="project" value="InterPro"/>
</dbReference>
<dbReference type="HOGENOM" id="CLU_067768_0_0_5"/>
<dbReference type="SUPFAM" id="SSF88713">
    <property type="entry name" value="Glycoside hydrolase/deacetylase"/>
    <property type="match status" value="1"/>
</dbReference>
<dbReference type="InterPro" id="IPR011330">
    <property type="entry name" value="Glyco_hydro/deAcase_b/a-brl"/>
</dbReference>
<name>A0A0A7PF53_9SPHN</name>
<dbReference type="RefSeq" id="WP_039573860.1">
    <property type="nucleotide sequence ID" value="NZ_CP009122.1"/>
</dbReference>
<dbReference type="GO" id="GO:0016740">
    <property type="term" value="F:transferase activity"/>
    <property type="evidence" value="ECO:0007669"/>
    <property type="project" value="UniProtKB-KW"/>
</dbReference>
<dbReference type="Gene3D" id="3.20.20.370">
    <property type="entry name" value="Glycoside hydrolase/deacetylase"/>
    <property type="match status" value="1"/>
</dbReference>
<dbReference type="KEGG" id="sphk:SKP52_08600"/>
<accession>A0A0A7PF53</accession>
<keyword evidence="2" id="KW-1185">Reference proteome</keyword>
<dbReference type="AlphaFoldDB" id="A0A0A7PF53"/>
<dbReference type="STRING" id="1515612.SKP52_08600"/>
<reference evidence="1 2" key="1">
    <citation type="journal article" date="2015" name="Int. J. Syst. Evol. Microbiol.">
        <title>Description of Sphingopyxis fribergensis sp. nov. - a soil bacterium with the ability to degrade styrene and phenylacetic acid.</title>
        <authorList>
            <person name="Oelschlagel M."/>
            <person name="Ruckert C."/>
            <person name="Kalinowski J."/>
            <person name="Schmidt G."/>
            <person name="Schlomann M."/>
            <person name="Tischler D."/>
        </authorList>
    </citation>
    <scope>NUCLEOTIDE SEQUENCE [LARGE SCALE GENOMIC DNA]</scope>
    <source>
        <strain evidence="1 2">Kp5.2</strain>
    </source>
</reference>
<keyword evidence="1" id="KW-0808">Transferase</keyword>
<protein>
    <submittedName>
        <fullName evidence="1">Group 1 glycosyl transferase</fullName>
    </submittedName>
</protein>
<proteinExistence type="predicted"/>